<dbReference type="Proteomes" id="UP001163644">
    <property type="component" value="Chromosome"/>
</dbReference>
<organism evidence="1 2">
    <name type="scientific">Pseudomonas viridiflava</name>
    <name type="common">Phytomonas viridiflava</name>
    <dbReference type="NCBI Taxonomy" id="33069"/>
    <lineage>
        <taxon>Bacteria</taxon>
        <taxon>Pseudomonadati</taxon>
        <taxon>Pseudomonadota</taxon>
        <taxon>Gammaproteobacteria</taxon>
        <taxon>Pseudomonadales</taxon>
        <taxon>Pseudomonadaceae</taxon>
        <taxon>Pseudomonas</taxon>
    </lineage>
</organism>
<evidence type="ECO:0000313" key="1">
    <source>
        <dbReference type="EMBL" id="UZA67765.1"/>
    </source>
</evidence>
<accession>A0AA46ZSX1</accession>
<evidence type="ECO:0000313" key="2">
    <source>
        <dbReference type="Proteomes" id="UP001163644"/>
    </source>
</evidence>
<protein>
    <submittedName>
        <fullName evidence="1">Uncharacterized protein</fullName>
    </submittedName>
</protein>
<gene>
    <name evidence="1" type="ORF">EZZ81_05815</name>
</gene>
<dbReference type="AlphaFoldDB" id="A0AA46ZSX1"/>
<dbReference type="RefSeq" id="WP_029243251.1">
    <property type="nucleotide sequence ID" value="NZ_CP036495.1"/>
</dbReference>
<reference evidence="1" key="1">
    <citation type="submission" date="2019-02" db="EMBL/GenBank/DDBJ databases">
        <authorList>
            <person name="Lutz S."/>
            <person name="Schori C."/>
            <person name="Ahrens C.H."/>
            <person name="Gueguen E."/>
        </authorList>
    </citation>
    <scope>NUCLEOTIDE SEQUENCE</scope>
    <source>
        <strain evidence="1">Psy35</strain>
    </source>
</reference>
<dbReference type="EMBL" id="CP036495">
    <property type="protein sequence ID" value="UZA67765.1"/>
    <property type="molecule type" value="Genomic_DNA"/>
</dbReference>
<proteinExistence type="predicted"/>
<name>A0AA46ZSX1_PSEVI</name>
<sequence>MGSDLDLQNKQEEFEEQQKQQMAMEAAALVVDGETRAAAVQAVKNIRMEQAGATENELIRDEEGFPDYLLDEAQQVPLPTEPKKLAQIREIAKELIEDF</sequence>